<feature type="signal peptide" evidence="1">
    <location>
        <begin position="1"/>
        <end position="27"/>
    </location>
</feature>
<evidence type="ECO:0008006" key="4">
    <source>
        <dbReference type="Google" id="ProtNLM"/>
    </source>
</evidence>
<protein>
    <recommendedName>
        <fullName evidence="4">Lipoprotein</fullName>
    </recommendedName>
</protein>
<evidence type="ECO:0000313" key="2">
    <source>
        <dbReference type="EMBL" id="GGH75296.1"/>
    </source>
</evidence>
<feature type="chain" id="PRO_5037333742" description="Lipoprotein" evidence="1">
    <location>
        <begin position="28"/>
        <end position="224"/>
    </location>
</feature>
<gene>
    <name evidence="2" type="ORF">GCM10011379_38740</name>
</gene>
<dbReference type="AlphaFoldDB" id="A0A917MXP4"/>
<accession>A0A917MXP4</accession>
<proteinExistence type="predicted"/>
<reference evidence="2" key="1">
    <citation type="journal article" date="2014" name="Int. J. Syst. Evol. Microbiol.">
        <title>Complete genome sequence of Corynebacterium casei LMG S-19264T (=DSM 44701T), isolated from a smear-ripened cheese.</title>
        <authorList>
            <consortium name="US DOE Joint Genome Institute (JGI-PGF)"/>
            <person name="Walter F."/>
            <person name="Albersmeier A."/>
            <person name="Kalinowski J."/>
            <person name="Ruckert C."/>
        </authorList>
    </citation>
    <scope>NUCLEOTIDE SEQUENCE</scope>
    <source>
        <strain evidence="2">CGMCC 1.15290</strain>
    </source>
</reference>
<keyword evidence="1" id="KW-0732">Signal</keyword>
<sequence length="224" mass="25348">MFTKELLVMLSVMVCCLAACNSKPANTATAAPDSIAKQPDTYAQPERVAFLEDPFKDINRFDIAVGNDFIDSVYQAYATGTDTTSERDLCLGDACTSYLTIENSNENTTLYMAKTNCYEYGFGNDQFLLKNDSLYFTRRFNVNVEEYPTAQTDTKWRIEETVHWFNGDSVTRYIRTTFTRKLDGFDFTLKNVTPVLTPADTSAYANDVEHLKQILTLKEKIAAD</sequence>
<comment type="caution">
    <text evidence="2">The sequence shown here is derived from an EMBL/GenBank/DDBJ whole genome shotgun (WGS) entry which is preliminary data.</text>
</comment>
<name>A0A917MXP4_9BACT</name>
<keyword evidence="3" id="KW-1185">Reference proteome</keyword>
<dbReference type="RefSeq" id="WP_188955414.1">
    <property type="nucleotide sequence ID" value="NZ_BMIB01000004.1"/>
</dbReference>
<dbReference type="Proteomes" id="UP000627292">
    <property type="component" value="Unassembled WGS sequence"/>
</dbReference>
<reference evidence="2" key="2">
    <citation type="submission" date="2020-09" db="EMBL/GenBank/DDBJ databases">
        <authorList>
            <person name="Sun Q."/>
            <person name="Zhou Y."/>
        </authorList>
    </citation>
    <scope>NUCLEOTIDE SEQUENCE</scope>
    <source>
        <strain evidence="2">CGMCC 1.15290</strain>
    </source>
</reference>
<dbReference type="EMBL" id="BMIB01000004">
    <property type="protein sequence ID" value="GGH75296.1"/>
    <property type="molecule type" value="Genomic_DNA"/>
</dbReference>
<evidence type="ECO:0000256" key="1">
    <source>
        <dbReference type="SAM" id="SignalP"/>
    </source>
</evidence>
<evidence type="ECO:0000313" key="3">
    <source>
        <dbReference type="Proteomes" id="UP000627292"/>
    </source>
</evidence>
<organism evidence="2 3">
    <name type="scientific">Filimonas zeae</name>
    <dbReference type="NCBI Taxonomy" id="1737353"/>
    <lineage>
        <taxon>Bacteria</taxon>
        <taxon>Pseudomonadati</taxon>
        <taxon>Bacteroidota</taxon>
        <taxon>Chitinophagia</taxon>
        <taxon>Chitinophagales</taxon>
        <taxon>Chitinophagaceae</taxon>
        <taxon>Filimonas</taxon>
    </lineage>
</organism>